<dbReference type="EMBL" id="JARJCN010000010">
    <property type="protein sequence ID" value="KAJ7097135.1"/>
    <property type="molecule type" value="Genomic_DNA"/>
</dbReference>
<feature type="transmembrane region" description="Helical" evidence="2">
    <location>
        <begin position="136"/>
        <end position="158"/>
    </location>
</feature>
<keyword evidence="2" id="KW-0472">Membrane</keyword>
<evidence type="ECO:0000313" key="3">
    <source>
        <dbReference type="EMBL" id="KAJ7097135.1"/>
    </source>
</evidence>
<dbReference type="AlphaFoldDB" id="A0AAD6UDX7"/>
<accession>A0AAD6UDX7</accession>
<comment type="caution">
    <text evidence="3">The sequence shown here is derived from an EMBL/GenBank/DDBJ whole genome shotgun (WGS) entry which is preliminary data.</text>
</comment>
<evidence type="ECO:0000313" key="4">
    <source>
        <dbReference type="Proteomes" id="UP001222325"/>
    </source>
</evidence>
<name>A0AAD6UDX7_9AGAR</name>
<keyword evidence="2" id="KW-1133">Transmembrane helix</keyword>
<sequence length="295" mass="32088">MPDITLLPANLTALILESCLYGILLLLFLSTISVLATRRTMAVAGDNRAKRRDFTSRVFLGVAGLFIIITVHWGIVIYRAFFAFTQLGNATSEFGFYGDPTQPSEVAELILFFAAVLVGDALIIHRLWIIWGGNRYVMIVPICSLVGAFVTAFGTIYVGVRFPPGARPYLFGIVTKPWTGAACLCSFLTMIYSTAFIVIRISRAADKTAPDSRLMSFLAILVESAALQALWLAFTAATIFTTSDVEIIAAETFPAVIGISNLLILARVSLGWSQGSTTPPTTQPTSWRRSTEDAV</sequence>
<feature type="transmembrane region" description="Helical" evidence="2">
    <location>
        <begin position="20"/>
        <end position="37"/>
    </location>
</feature>
<dbReference type="Proteomes" id="UP001222325">
    <property type="component" value="Unassembled WGS sequence"/>
</dbReference>
<feature type="transmembrane region" description="Helical" evidence="2">
    <location>
        <begin position="178"/>
        <end position="202"/>
    </location>
</feature>
<organism evidence="3 4">
    <name type="scientific">Mycena belliarum</name>
    <dbReference type="NCBI Taxonomy" id="1033014"/>
    <lineage>
        <taxon>Eukaryota</taxon>
        <taxon>Fungi</taxon>
        <taxon>Dikarya</taxon>
        <taxon>Basidiomycota</taxon>
        <taxon>Agaricomycotina</taxon>
        <taxon>Agaricomycetes</taxon>
        <taxon>Agaricomycetidae</taxon>
        <taxon>Agaricales</taxon>
        <taxon>Marasmiineae</taxon>
        <taxon>Mycenaceae</taxon>
        <taxon>Mycena</taxon>
    </lineage>
</organism>
<keyword evidence="4" id="KW-1185">Reference proteome</keyword>
<feature type="region of interest" description="Disordered" evidence="1">
    <location>
        <begin position="275"/>
        <end position="295"/>
    </location>
</feature>
<protein>
    <submittedName>
        <fullName evidence="3">Uncharacterized protein</fullName>
    </submittedName>
</protein>
<feature type="transmembrane region" description="Helical" evidence="2">
    <location>
        <begin position="58"/>
        <end position="81"/>
    </location>
</feature>
<feature type="transmembrane region" description="Helical" evidence="2">
    <location>
        <begin position="214"/>
        <end position="241"/>
    </location>
</feature>
<keyword evidence="2" id="KW-0812">Transmembrane</keyword>
<gene>
    <name evidence="3" type="ORF">B0H15DRAFT_32432</name>
</gene>
<feature type="compositionally biased region" description="Low complexity" evidence="1">
    <location>
        <begin position="275"/>
        <end position="288"/>
    </location>
</feature>
<feature type="transmembrane region" description="Helical" evidence="2">
    <location>
        <begin position="109"/>
        <end position="129"/>
    </location>
</feature>
<evidence type="ECO:0000256" key="2">
    <source>
        <dbReference type="SAM" id="Phobius"/>
    </source>
</evidence>
<feature type="transmembrane region" description="Helical" evidence="2">
    <location>
        <begin position="247"/>
        <end position="266"/>
    </location>
</feature>
<reference evidence="3" key="1">
    <citation type="submission" date="2023-03" db="EMBL/GenBank/DDBJ databases">
        <title>Massive genome expansion in bonnet fungi (Mycena s.s.) driven by repeated elements and novel gene families across ecological guilds.</title>
        <authorList>
            <consortium name="Lawrence Berkeley National Laboratory"/>
            <person name="Harder C.B."/>
            <person name="Miyauchi S."/>
            <person name="Viragh M."/>
            <person name="Kuo A."/>
            <person name="Thoen E."/>
            <person name="Andreopoulos B."/>
            <person name="Lu D."/>
            <person name="Skrede I."/>
            <person name="Drula E."/>
            <person name="Henrissat B."/>
            <person name="Morin E."/>
            <person name="Kohler A."/>
            <person name="Barry K."/>
            <person name="LaButti K."/>
            <person name="Morin E."/>
            <person name="Salamov A."/>
            <person name="Lipzen A."/>
            <person name="Mereny Z."/>
            <person name="Hegedus B."/>
            <person name="Baldrian P."/>
            <person name="Stursova M."/>
            <person name="Weitz H."/>
            <person name="Taylor A."/>
            <person name="Grigoriev I.V."/>
            <person name="Nagy L.G."/>
            <person name="Martin F."/>
            <person name="Kauserud H."/>
        </authorList>
    </citation>
    <scope>NUCLEOTIDE SEQUENCE</scope>
    <source>
        <strain evidence="3">CBHHK173m</strain>
    </source>
</reference>
<evidence type="ECO:0000256" key="1">
    <source>
        <dbReference type="SAM" id="MobiDB-lite"/>
    </source>
</evidence>
<proteinExistence type="predicted"/>